<feature type="domain" description="Bacterial bifunctional deaminase-reductase C-terminal" evidence="1">
    <location>
        <begin position="15"/>
        <end position="180"/>
    </location>
</feature>
<reference evidence="2 3" key="1">
    <citation type="submission" date="2019-09" db="EMBL/GenBank/DDBJ databases">
        <title>Draft genome sequence of various Type strains from the CCUG.</title>
        <authorList>
            <person name="Pineiro-Iglesias B."/>
            <person name="Tunovic T."/>
            <person name="Unosson C."/>
            <person name="Inganas E."/>
            <person name="Ohlen M."/>
            <person name="Cardew S."/>
            <person name="Jensie-Markopoulos S."/>
            <person name="Salva-Serra F."/>
            <person name="Jaen-Luchoro D."/>
            <person name="Karlsson R."/>
            <person name="Svensson-Stadler L."/>
            <person name="Chun J."/>
            <person name="Moore E."/>
        </authorList>
    </citation>
    <scope>NUCLEOTIDE SEQUENCE [LARGE SCALE GENOMIC DNA]</scope>
    <source>
        <strain evidence="2 3">CCUG 56969T</strain>
    </source>
</reference>
<evidence type="ECO:0000313" key="2">
    <source>
        <dbReference type="EMBL" id="KAA8681247.1"/>
    </source>
</evidence>
<comment type="caution">
    <text evidence="2">The sequence shown here is derived from an EMBL/GenBank/DDBJ whole genome shotgun (WGS) entry which is preliminary data.</text>
</comment>
<accession>A0A5M9P5D8</accession>
<dbReference type="GO" id="GO:0009231">
    <property type="term" value="P:riboflavin biosynthetic process"/>
    <property type="evidence" value="ECO:0007669"/>
    <property type="project" value="InterPro"/>
</dbReference>
<dbReference type="InterPro" id="IPR024072">
    <property type="entry name" value="DHFR-like_dom_sf"/>
</dbReference>
<name>A0A5M9P5D8_9VIBR</name>
<sequence>MPSPSSISELTMSNIVFIGASLDGYIADKNGGLDWLQAIPNPEGDDMGYNAHIDRIDALVMGRNTMDMVLSFGIDWPYTKPVYVLSNTLTEVPKELEGKVFLIKGELTQIVEDLNSKGLNNLYIDGGVTIQNFLKEDLVDELIISTIPVVLGGGAPLFGDLVSPLDFTLKDVTTYLDQIVTTHYLRKR</sequence>
<dbReference type="RefSeq" id="WP_086714781.1">
    <property type="nucleotide sequence ID" value="NZ_AP025493.1"/>
</dbReference>
<dbReference type="InterPro" id="IPR050765">
    <property type="entry name" value="Riboflavin_Biosynth_HTPR"/>
</dbReference>
<proteinExistence type="predicted"/>
<dbReference type="GO" id="GO:0008703">
    <property type="term" value="F:5-amino-6-(5-phosphoribosylamino)uracil reductase activity"/>
    <property type="evidence" value="ECO:0007669"/>
    <property type="project" value="InterPro"/>
</dbReference>
<dbReference type="EMBL" id="VXJS01000001">
    <property type="protein sequence ID" value="KAA8681247.1"/>
    <property type="molecule type" value="Genomic_DNA"/>
</dbReference>
<dbReference type="PANTHER" id="PTHR38011:SF11">
    <property type="entry name" value="2,5-DIAMINO-6-RIBOSYLAMINO-4(3H)-PYRIMIDINONE 5'-PHOSPHATE REDUCTASE"/>
    <property type="match status" value="1"/>
</dbReference>
<gene>
    <name evidence="2" type="ORF">F4W18_01495</name>
</gene>
<organism evidence="2 3">
    <name type="scientific">Vibrio gigantis</name>
    <dbReference type="NCBI Taxonomy" id="296199"/>
    <lineage>
        <taxon>Bacteria</taxon>
        <taxon>Pseudomonadati</taxon>
        <taxon>Pseudomonadota</taxon>
        <taxon>Gammaproteobacteria</taxon>
        <taxon>Vibrionales</taxon>
        <taxon>Vibrionaceae</taxon>
        <taxon>Vibrio</taxon>
    </lineage>
</organism>
<evidence type="ECO:0000259" key="1">
    <source>
        <dbReference type="Pfam" id="PF01872"/>
    </source>
</evidence>
<dbReference type="SUPFAM" id="SSF53597">
    <property type="entry name" value="Dihydrofolate reductase-like"/>
    <property type="match status" value="1"/>
</dbReference>
<dbReference type="AlphaFoldDB" id="A0A5M9P5D8"/>
<keyword evidence="3" id="KW-1185">Reference proteome</keyword>
<protein>
    <submittedName>
        <fullName evidence="2">Dihydrofolate reductase</fullName>
    </submittedName>
</protein>
<dbReference type="PANTHER" id="PTHR38011">
    <property type="entry name" value="DIHYDROFOLATE REDUCTASE FAMILY PROTEIN (AFU_ORTHOLOGUE AFUA_8G06820)"/>
    <property type="match status" value="1"/>
</dbReference>
<dbReference type="Gene3D" id="3.40.430.10">
    <property type="entry name" value="Dihydrofolate Reductase, subunit A"/>
    <property type="match status" value="1"/>
</dbReference>
<dbReference type="Proteomes" id="UP000322521">
    <property type="component" value="Unassembled WGS sequence"/>
</dbReference>
<dbReference type="Pfam" id="PF01872">
    <property type="entry name" value="RibD_C"/>
    <property type="match status" value="1"/>
</dbReference>
<evidence type="ECO:0000313" key="3">
    <source>
        <dbReference type="Proteomes" id="UP000322521"/>
    </source>
</evidence>
<dbReference type="InterPro" id="IPR002734">
    <property type="entry name" value="RibDG_C"/>
</dbReference>